<keyword evidence="1" id="KW-0808">Transferase</keyword>
<evidence type="ECO:0000313" key="8">
    <source>
        <dbReference type="EMBL" id="CAC5398592.1"/>
    </source>
</evidence>
<dbReference type="InterPro" id="IPR043502">
    <property type="entry name" value="DNA/RNA_pol_sf"/>
</dbReference>
<sequence>MSNFFERFRQANLKLKPKKCPLVQHQVLFLGHSITDRSIACGPSKIEAVRDWPTPKYINEKLIRLFKNTDASGHGIGTVHSQIQDGEEKVFAYASEILIDTQRKYCTTYRVKECSVCARAKRSPGLCRYPLHQSQVGFPLDRIGIDIVGPCPITKNGNEYIIVVSDYFTKWCEAYAELNHNAPTFAAKDILSKAATRQKNTFDRGIKSRNYEVGDSVWRWYPSTAGIELASVLQCPSCIKLTHSVMEMREHLVKYHKYTSLAVKRAADGMTRRSIINCKYRSPGLVLTAVKEKVEDFVGFVEVGENIHRDMDSEPIERNGELVLVVKEIKISVCEEQFV</sequence>
<dbReference type="GO" id="GO:0003676">
    <property type="term" value="F:nucleic acid binding"/>
    <property type="evidence" value="ECO:0007669"/>
    <property type="project" value="InterPro"/>
</dbReference>
<dbReference type="GO" id="GO:0006259">
    <property type="term" value="P:DNA metabolic process"/>
    <property type="evidence" value="ECO:0007669"/>
    <property type="project" value="UniProtKB-ARBA"/>
</dbReference>
<evidence type="ECO:0000259" key="7">
    <source>
        <dbReference type="Pfam" id="PF17917"/>
    </source>
</evidence>
<dbReference type="InterPro" id="IPR012337">
    <property type="entry name" value="RNaseH-like_sf"/>
</dbReference>
<keyword evidence="4" id="KW-0255">Endonuclease</keyword>
<dbReference type="OrthoDB" id="6159079at2759"/>
<keyword evidence="9" id="KW-1185">Reference proteome</keyword>
<evidence type="ECO:0000256" key="3">
    <source>
        <dbReference type="ARBA" id="ARBA00022722"/>
    </source>
</evidence>
<dbReference type="PANTHER" id="PTHR37984">
    <property type="entry name" value="PROTEIN CBG26694"/>
    <property type="match status" value="1"/>
</dbReference>
<evidence type="ECO:0000256" key="2">
    <source>
        <dbReference type="ARBA" id="ARBA00022695"/>
    </source>
</evidence>
<dbReference type="Gene3D" id="3.30.70.270">
    <property type="match status" value="1"/>
</dbReference>
<evidence type="ECO:0000256" key="4">
    <source>
        <dbReference type="ARBA" id="ARBA00022759"/>
    </source>
</evidence>
<dbReference type="SUPFAM" id="SSF53098">
    <property type="entry name" value="Ribonuclease H-like"/>
    <property type="match status" value="1"/>
</dbReference>
<dbReference type="EMBL" id="CACVKT020005960">
    <property type="protein sequence ID" value="CAC5398592.1"/>
    <property type="molecule type" value="Genomic_DNA"/>
</dbReference>
<dbReference type="Proteomes" id="UP000507470">
    <property type="component" value="Unassembled WGS sequence"/>
</dbReference>
<proteinExistence type="predicted"/>
<feature type="domain" description="Reverse transcriptase RNase H-like" evidence="7">
    <location>
        <begin position="68"/>
        <end position="110"/>
    </location>
</feature>
<dbReference type="InterPro" id="IPR050951">
    <property type="entry name" value="Retrovirus_Pol_polyprotein"/>
</dbReference>
<dbReference type="InterPro" id="IPR041373">
    <property type="entry name" value="RT_RNaseH"/>
</dbReference>
<evidence type="ECO:0000256" key="6">
    <source>
        <dbReference type="ARBA" id="ARBA00022918"/>
    </source>
</evidence>
<organism evidence="8 9">
    <name type="scientific">Mytilus coruscus</name>
    <name type="common">Sea mussel</name>
    <dbReference type="NCBI Taxonomy" id="42192"/>
    <lineage>
        <taxon>Eukaryota</taxon>
        <taxon>Metazoa</taxon>
        <taxon>Spiralia</taxon>
        <taxon>Lophotrochozoa</taxon>
        <taxon>Mollusca</taxon>
        <taxon>Bivalvia</taxon>
        <taxon>Autobranchia</taxon>
        <taxon>Pteriomorphia</taxon>
        <taxon>Mytilida</taxon>
        <taxon>Mytiloidea</taxon>
        <taxon>Mytilidae</taxon>
        <taxon>Mytilinae</taxon>
        <taxon>Mytilus</taxon>
    </lineage>
</organism>
<evidence type="ECO:0000256" key="5">
    <source>
        <dbReference type="ARBA" id="ARBA00022801"/>
    </source>
</evidence>
<evidence type="ECO:0000256" key="1">
    <source>
        <dbReference type="ARBA" id="ARBA00022679"/>
    </source>
</evidence>
<dbReference type="PANTHER" id="PTHR37984:SF5">
    <property type="entry name" value="PROTEIN NYNRIN-LIKE"/>
    <property type="match status" value="1"/>
</dbReference>
<dbReference type="InterPro" id="IPR036397">
    <property type="entry name" value="RNaseH_sf"/>
</dbReference>
<protein>
    <recommendedName>
        <fullName evidence="7">Reverse transcriptase RNase H-like domain-containing protein</fullName>
    </recommendedName>
</protein>
<keyword evidence="5" id="KW-0378">Hydrolase</keyword>
<keyword evidence="2" id="KW-0548">Nucleotidyltransferase</keyword>
<keyword evidence="6" id="KW-0695">RNA-directed DNA polymerase</keyword>
<reference evidence="8 9" key="1">
    <citation type="submission" date="2020-06" db="EMBL/GenBank/DDBJ databases">
        <authorList>
            <person name="Li R."/>
            <person name="Bekaert M."/>
        </authorList>
    </citation>
    <scope>NUCLEOTIDE SEQUENCE [LARGE SCALE GENOMIC DNA]</scope>
    <source>
        <strain evidence="9">wild</strain>
    </source>
</reference>
<dbReference type="SUPFAM" id="SSF56672">
    <property type="entry name" value="DNA/RNA polymerases"/>
    <property type="match status" value="1"/>
</dbReference>
<dbReference type="Pfam" id="PF17917">
    <property type="entry name" value="RT_RNaseH"/>
    <property type="match status" value="1"/>
</dbReference>
<dbReference type="AlphaFoldDB" id="A0A6J8CUL1"/>
<dbReference type="Gene3D" id="3.30.420.10">
    <property type="entry name" value="Ribonuclease H-like superfamily/Ribonuclease H"/>
    <property type="match status" value="1"/>
</dbReference>
<keyword evidence="3" id="KW-0540">Nuclease</keyword>
<gene>
    <name evidence="8" type="ORF">MCOR_32957</name>
</gene>
<dbReference type="InterPro" id="IPR043128">
    <property type="entry name" value="Rev_trsase/Diguanyl_cyclase"/>
</dbReference>
<evidence type="ECO:0000313" key="9">
    <source>
        <dbReference type="Proteomes" id="UP000507470"/>
    </source>
</evidence>
<dbReference type="GO" id="GO:0003824">
    <property type="term" value="F:catalytic activity"/>
    <property type="evidence" value="ECO:0007669"/>
    <property type="project" value="UniProtKB-KW"/>
</dbReference>
<accession>A0A6J8CUL1</accession>
<name>A0A6J8CUL1_MYTCO</name>